<dbReference type="AlphaFoldDB" id="A0A392QHU4"/>
<comment type="caution">
    <text evidence="1">The sequence shown here is derived from an EMBL/GenBank/DDBJ whole genome shotgun (WGS) entry which is preliminary data.</text>
</comment>
<name>A0A392QHU4_9FABA</name>
<protein>
    <submittedName>
        <fullName evidence="1">Uncharacterized protein</fullName>
    </submittedName>
</protein>
<dbReference type="Proteomes" id="UP000265520">
    <property type="component" value="Unassembled WGS sequence"/>
</dbReference>
<organism evidence="1 2">
    <name type="scientific">Trifolium medium</name>
    <dbReference type="NCBI Taxonomy" id="97028"/>
    <lineage>
        <taxon>Eukaryota</taxon>
        <taxon>Viridiplantae</taxon>
        <taxon>Streptophyta</taxon>
        <taxon>Embryophyta</taxon>
        <taxon>Tracheophyta</taxon>
        <taxon>Spermatophyta</taxon>
        <taxon>Magnoliopsida</taxon>
        <taxon>eudicotyledons</taxon>
        <taxon>Gunneridae</taxon>
        <taxon>Pentapetalae</taxon>
        <taxon>rosids</taxon>
        <taxon>fabids</taxon>
        <taxon>Fabales</taxon>
        <taxon>Fabaceae</taxon>
        <taxon>Papilionoideae</taxon>
        <taxon>50 kb inversion clade</taxon>
        <taxon>NPAAA clade</taxon>
        <taxon>Hologalegina</taxon>
        <taxon>IRL clade</taxon>
        <taxon>Trifolieae</taxon>
        <taxon>Trifolium</taxon>
    </lineage>
</organism>
<sequence>MQERIEKSQNEGFGHRQLRLAQGGSRLARALLKNEDFAADWCAWRSQ</sequence>
<evidence type="ECO:0000313" key="1">
    <source>
        <dbReference type="EMBL" id="MCI23963.1"/>
    </source>
</evidence>
<reference evidence="1 2" key="1">
    <citation type="journal article" date="2018" name="Front. Plant Sci.">
        <title>Red Clover (Trifolium pratense) and Zigzag Clover (T. medium) - A Picture of Genomic Similarities and Differences.</title>
        <authorList>
            <person name="Dluhosova J."/>
            <person name="Istvanek J."/>
            <person name="Nedelnik J."/>
            <person name="Repkova J."/>
        </authorList>
    </citation>
    <scope>NUCLEOTIDE SEQUENCE [LARGE SCALE GENOMIC DNA]</scope>
    <source>
        <strain evidence="2">cv. 10/8</strain>
        <tissue evidence="1">Leaf</tissue>
    </source>
</reference>
<dbReference type="EMBL" id="LXQA010138843">
    <property type="protein sequence ID" value="MCI23963.1"/>
    <property type="molecule type" value="Genomic_DNA"/>
</dbReference>
<keyword evidence="2" id="KW-1185">Reference proteome</keyword>
<accession>A0A392QHU4</accession>
<proteinExistence type="predicted"/>
<evidence type="ECO:0000313" key="2">
    <source>
        <dbReference type="Proteomes" id="UP000265520"/>
    </source>
</evidence>
<feature type="non-terminal residue" evidence="1">
    <location>
        <position position="47"/>
    </location>
</feature>